<gene>
    <name evidence="5" type="ORF">SAMN04488539_2251</name>
</gene>
<evidence type="ECO:0000313" key="6">
    <source>
        <dbReference type="Proteomes" id="UP000182237"/>
    </source>
</evidence>
<name>A0A1H1UJ71_9CORY</name>
<dbReference type="RefSeq" id="WP_019193546.1">
    <property type="nucleotide sequence ID" value="NZ_LT629765.1"/>
</dbReference>
<reference evidence="5 6" key="1">
    <citation type="submission" date="2016-10" db="EMBL/GenBank/DDBJ databases">
        <authorList>
            <person name="de Groot N.N."/>
        </authorList>
    </citation>
    <scope>NUCLEOTIDE SEQUENCE [LARGE SCALE GENOMIC DNA]</scope>
    <source>
        <strain evidence="5 6">DSM 45434</strain>
    </source>
</reference>
<dbReference type="eggNOG" id="ENOG50337I7">
    <property type="taxonomic scope" value="Bacteria"/>
</dbReference>
<evidence type="ECO:0000259" key="4">
    <source>
        <dbReference type="Pfam" id="PF17173"/>
    </source>
</evidence>
<dbReference type="EMBL" id="LT629765">
    <property type="protein sequence ID" value="SDS72370.1"/>
    <property type="molecule type" value="Genomic_DNA"/>
</dbReference>
<dbReference type="OrthoDB" id="4423347at2"/>
<dbReference type="Proteomes" id="UP000182237">
    <property type="component" value="Chromosome I"/>
</dbReference>
<feature type="domain" description="DUF5129" evidence="4">
    <location>
        <begin position="61"/>
        <end position="351"/>
    </location>
</feature>
<dbReference type="AlphaFoldDB" id="A0A1H1UJ71"/>
<feature type="region of interest" description="Disordered" evidence="2">
    <location>
        <begin position="453"/>
        <end position="475"/>
    </location>
</feature>
<evidence type="ECO:0000256" key="3">
    <source>
        <dbReference type="SAM" id="SignalP"/>
    </source>
</evidence>
<feature type="signal peptide" evidence="3">
    <location>
        <begin position="1"/>
        <end position="25"/>
    </location>
</feature>
<evidence type="ECO:0000256" key="2">
    <source>
        <dbReference type="SAM" id="MobiDB-lite"/>
    </source>
</evidence>
<feature type="chain" id="PRO_5039104767" evidence="3">
    <location>
        <begin position="26"/>
        <end position="475"/>
    </location>
</feature>
<dbReference type="Pfam" id="PF17173">
    <property type="entry name" value="DUF5129"/>
    <property type="match status" value="1"/>
</dbReference>
<keyword evidence="1" id="KW-0175">Coiled coil</keyword>
<keyword evidence="3" id="KW-0732">Signal</keyword>
<evidence type="ECO:0000313" key="5">
    <source>
        <dbReference type="EMBL" id="SDS72370.1"/>
    </source>
</evidence>
<accession>A0A1H1UJ71</accession>
<dbReference type="Gene3D" id="3.10.310.50">
    <property type="match status" value="1"/>
</dbReference>
<evidence type="ECO:0000256" key="1">
    <source>
        <dbReference type="SAM" id="Coils"/>
    </source>
</evidence>
<sequence length="475" mass="51671">MDFGKQIALVAALAAAAGIGAGGFAATTVDIPSPDQVAVTTAGAPQVVVDDPDDILTPDEEARLRSDVERLDAPDTVTTLYYLLLATTHDNVNDSVEEFFRANHPEAIGEDYFADGVLILGAGTDQRAVFAFGGEDVADQLRLRPGERLEEVNDAMKPGMRDNNIPAAMFAGARTATDAEAIAESAVSDAESDRGTRAALSGVGAGAAVAGVGGGVVVANRRRRKAIAQGREDYDLVTREYAQLAQRLDAVDIRANSLTSEFANEELRKDWAEVQQRFLRMHDSVSGAGGIGDINMDDDKEVLANRDKLAEAARTVRHTTTAEKNINRLFEVENGNAAARRSDLTNLREDVMRAATEVKDKELKARLRDLEERINWLDQNPEAPDYMDRFVRVLGDYQLVLDLVRTRQFSDVKEHNELERPRVYQENYYYPSYVPYVVLADWHSSNVAAEQAPSSSATNSSFSSGFSGSGGSSGY</sequence>
<organism evidence="5 6">
    <name type="scientific">Corynebacterium timonense</name>
    <dbReference type="NCBI Taxonomy" id="441500"/>
    <lineage>
        <taxon>Bacteria</taxon>
        <taxon>Bacillati</taxon>
        <taxon>Actinomycetota</taxon>
        <taxon>Actinomycetes</taxon>
        <taxon>Mycobacteriales</taxon>
        <taxon>Corynebacteriaceae</taxon>
        <taxon>Corynebacterium</taxon>
    </lineage>
</organism>
<dbReference type="STRING" id="1203190.GCA_000312345_00690"/>
<protein>
    <submittedName>
        <fullName evidence="5">Uncharacterized membrane protein YgcG, contains a TPM-fold domain</fullName>
    </submittedName>
</protein>
<feature type="coiled-coil region" evidence="1">
    <location>
        <begin position="344"/>
        <end position="380"/>
    </location>
</feature>
<proteinExistence type="predicted"/>
<dbReference type="InterPro" id="IPR033435">
    <property type="entry name" value="DUF5129"/>
</dbReference>
<feature type="compositionally biased region" description="Low complexity" evidence="2">
    <location>
        <begin position="454"/>
        <end position="466"/>
    </location>
</feature>
<keyword evidence="6" id="KW-1185">Reference proteome</keyword>